<proteinExistence type="predicted"/>
<dbReference type="InterPro" id="IPR050557">
    <property type="entry name" value="RTX_toxin/Mannuronan_C5-epim"/>
</dbReference>
<dbReference type="InterPro" id="IPR011049">
    <property type="entry name" value="Serralysin-like_metalloprot_C"/>
</dbReference>
<feature type="compositionally biased region" description="Polar residues" evidence="3">
    <location>
        <begin position="1"/>
        <end position="19"/>
    </location>
</feature>
<accession>A0ABY3RLS0</accession>
<sequence length="7907" mass="754000">MDVAEVTSNGAKPAASSQPSHDEKAAALAPAQAGEVIVTSIHRPAPGSISVVEVPPGAHLKLDFASTEVKVAVLDVDLVLLFPDGAKVILPGYAFSLVAPDSADANFSDKVFSPQQLLAAVDDLHLLNDESAALLGSGTKLDRQNQDQNQDQKDAKQAAEEAPPAPPPQPATPPAKLTGVADFDKPPEPPADRSFKRPPSDDAIAASSGAPPSSRHTADAVANPNTSTDTGNGDGNVSAAHLSITLLGASGDKVMPLASGGAQILGAASEIPATTDPTFSVQQQMRTLTGTAQNDIIYAADPNRMPSGTTERLIDVHVTFPDAGVTAKTATITNLPAGYAILNGVQNGSNWTVQLDPLDPTHLQLELRYVLPTSATHADANGFLGSFNLNILFGTVDANGATRLYSGSQAFVIRDITSAGDVEIVSADGQSTIFGLNATPPGANIAAGAGDDWVYAGPGHDNLDGGTGTNTLSYKYSNEGVTVDLSTGATHGGYAEGDVVKNFTNIEGSAFADKLTGTAGDNIFYGSGGGDIIIGNGGNDTVDYSASKTGVSVNLTTGAGSGGLADHDALIGISNLIGSATGNNTLIGNSGANVITGGAGNDVIDGAGGSDTLIGGGGADTMTYHGSEISIDGGTGTNTLALAAAVAVKLANADQTTGDSVNVSNFQNVDASVLSTGVSIIGSAGVNVLTGGSGADAIDGAGGADVIHAGAGDDTVIYHGTEAVADGGADNNTLVMLAQATVNLTVSDQTSGDTTTVTNFQNVDASALISSQAVSITGSAVGNVLIGGAGNDTIDGDGGSDTIRGGAGDDTIAYHGTENTIDGGSGNNTLLMLAAAIVELHNADQTAGDSANVANFVNVDASQLSTSVSITGSTGANIIKGGSGDDVIDGDGGADTISAGAGNDTVIYHGSETSIDGGAGTDTLVLAASGGITQVNFAAAAGADQTVGDTVNVVRFENLDASALASDLIVTGSAAANAIITGGGNDVIDGGGGVDVIQSGAGDDTVAYHGSEASIDGGTGTNTIRLLDATDINLGHSDQSIGDSVLVSNFQNVDASALGSGQGVSIVGSSAANVIAGGAGADVINGAGGADIINAGAGNDSVSYWGTEISLDGGSGTNTLVLRAAAAVNLANADQTSGDATSVSNFQNVDASALTSGATITGSTGANTIIGGAGNDTIDGGGGADTINAGAGNDIVYVHGNEVSIDGGDGNDTLVLPAASTVTSVNFAVAAGLDQTAGDTAVVTNFENVDATAMTTALTVTGSLLANTIRIGSGNDIIHGGGGGDVIDAGAGNDAVDYTGTEISIDGGTGSNTLVMRASADVDLSVSDQTTNDSTVVSNFVNVNASAVSTGVSVMGSAAANIITGGSGADTLDGGGGADTINAGAGNDIVTIHGTEVAVDGGAGSDTLVVGAGSAISAVDFSVAVGADQTSGDTVLVANFENLDAGALTTALTVTGSGAANSIITGAGNDIVDGRGGADVISTGAGDDTVTYYGTEASIDAGTGLNTLVMKTATDINLGHVDQTVGDAATVSNFQNVDAGALGSAQGINIIGSAVASIITGGAGNDTIDGGGGADIIDAGAGDDIVAYRGTENAIAGGAGNNTLQLKVATTVDLANADQTSGDAVNVTAFENVDASALGVAQGVSIRGDARANIITGGAGNDVIDGRGGADVIDAGSGNDTVHYHGTEVLIDGGFGSNTLVIDDPGGITHVDLSVAPGSDQTTGDAVDVADFQNIDASILTTGLVVTGSSSANAITTGSGNDAIDGGGGADAIKSGAGNDTVTYYGTEVSIDGGTGSNTLVLRAAATVDLGAADQTTGDSVLVADFNSVDASALAVGATITGSAAANTITGGAGNDTIDGGGGADIINAAGGDDTVVVRGTEASIDGGTGSDTLVLGASSTVTSVNFSVAPGTDQTTGDAVNIVNFENLNAGAMTTALNVTGSSGANVITTGSANDTIHGGGGADIVSAGGGNDAVDYWGTEVSIDGGTGTNTLVVRASATLDLSAADQSAGDLATVTNFQNVDASGLTATQVVSVKGSSGTNIITGGAGADIIDGNGGADVISAGAGNDIVTFHGTEASVDGGAGSDALVLIAGSTITAVDFSVAAGGDQTSGDTTSVTNFENLDGSALGTALIVTGSSGVNTILTGAGNDVVDGGGGLDVISTGAGNDTVSYRGTELSIDGGTGSNTLILHAATDVNLARVDQTVGDAVTVMNFQNVDASALSATEGVNLMGSSAANGITGGLGSDVIDGAGGADAISGGGGDDIITYRGSEVSLDGGSGSNTLQLKTAVTVNLLNADQTSGDAVNVANFQNVDASALNAAQGISITGTNAANSITGGAGADTIDGGGGTDLILAAGGNDVVRYYGSEIAIDAGSGNDTLVMTASGGTSLVNLGVPANVDQTSGDGVDVFNFENVDASALSTAIAVTGSASANVITTGGGSDTIDGGGGADVVSAGAGDDAVSYYGSEVSIEGGSGINTLVLKAAVGSINLGNADQTSGDATVVTNFQNVDASALTAGATITGSAGANVITGGGGSDTIDGGGGADVINAAAGDDTVVYRGSESAIDGGAGSDTLVIGAGASVTSVNFAVAAGVDQTTGDSVLVKNFENLNASATTTALSVTGSASANVIATGSGDDVIQGGGGADVITAGAGADTVDFWGSEISIDGGSGHNTLVVHTSAIIDLTAADQTSGDLTTVSNFQDIDASALNATQSVSVLGTSGVNTITGGAGVDVIDGGGGADVIHAGGGNDTVTMHGTEASVDGGAGSDTLVLTAGTSVTAVDFGVVAGNDQTSGDSVSVTNFENLLAGAVTTALSVTGSAAANVITTGSGNDTIDSSGGADIIDTGAGNDTVSYRGTEVSIDGGSGTDTLVLKSSGGISTIDLSGAPGADQTYGDNVAVSNFENVDASVLLSAQGITIIGSTGANIITGGAGADVIDGNGGADVVSGGGGNDSIRFYGTETLIDGGSGTDTLVLAASGGMTAVDFSVSGGVDQTAGDAVNVTNFENLDASVVATALTVTGSGGANVITTGSGNDLIDGGGGADVINAGAGNDTVSYYNSEVSIDGGVGNNTLLLRAVTTVNLGNLDQTSGDAVTVSNFQNVDASALSSGISIAGSAGTNIITGGSGNDTIDGAGGADTINAGAGNDTVTFHGTETAIDGGAGADTLVITSGATVSAIDFSVAAGADQTTGDSSLIRNFENLDASAVTAGLTITGSSAANIITTGSGNDTIDGGGGADVINAGTGNDTVSYYGSEGVIDGGTGSNTLVLKAVTTVNLGNVDQTTGDATSVANFQNVDAAALSSSVSITGSTAANIITAGSGNDTIDGAGGADVIIAGAGDDTVSYYGGEASIDGGAGTNTLVMRAAATVNLANADQTVGDSAGVANFQNVDASALSSSLSITGSSGVNVLTGGSGNDTIDGGGGADIIKAGAGDDSVTYHGGETAIDGGTGTDTLILAASGGTTAVNFAVATNVDQTAGDNVNVTNFENLDASAVGSALSVTGSVFANTITTGAGNDTIDGASGADVISAGAGNDTVSYYGTEISIDGGTGTNTLALKTAATVNLAAVDQTSGDSTVVSNFQSIDASALSTGVTLTGSATANVITGGSGNDTIDGGGGADVISAGLGDDTVTYHGTEASIDAGAGNDTLVVSTGSSVSAVNFSVASGVDQTIGDAVLVTNFENLDASALNSALTVTGASAANVLTTGGGNDIIDGGGGGDVISAGAGNDTVSYYGTEIAIDGGAGTNTLVMRGVATVNLGNVDQTTGDSSAVGNFQNVDASALTAGVSITGSTGANVLTGGSGADAIDGAGGADSILAGAGDDTVVYHGTETSIDGGSGSDTLVLAASSGITAVNFTVAAGNDQTAGDTAIVANFENIDASVMISALTVTGSSSANVITTGSGNDTIDGGAGADVIRAGAGDDTVSYYNSEISIDGGTGTNTLLLRAAATVDLASADQTVGDAVVVANFQNVNASSLSTGISITGTTDANTIIGGAGADAIDGAGGADVISAGGGNDTVQYHGTETSIDGGTGSDTLILAASGGITAVNFAVAAGNDQTTGDAVAVTNFENLDASVMSTALSVTGSSSANAITTGAGSDTIDGGGGADVISAGAGDDTVSYYNSEVSIDGGSGTNTLIMRAAVTVNLNNSDQTTGDTTTVSNFQNVDASALNAAVSIQGSSSANVITGGAGNDVIDGGGGGDTIAAGAGNDSVAYYGTELSIDGGSGNNTLVMKAVATVNLANLDQTTADATNVANFQNVDASSLSSGVSITGSSVANTITGGSGNDTIDGGGGADIINTGAGDDTVLYRGSEVSIDGNTGTDTLIVAAGSALTAVNFAVASGSDQTTGDSVSVTNFENLDASALNSALIVTGSAFGNTITTGSGNDTIDGGGGTDVIAAGAGDDTVAYRGSETAIDGGAGNNTLLLKAATTVVLGAADQTSGDATAVTNFQNVDASALSSGVSITGSSGVNTITGSFGDDTIDGAGGADVINASGGDDTVTYQGTETSIDGGTGSDTLVLAATGGITAVNFAVAAGADQTTGDSVVVANFENLDAAVATTALSVQGSSAINIITTGSGNDIIDGGGGADIISAGAGDDTVSYRGTEFSIDGGTGSNTLLLRAATTVDLGSADQTLGDLVTISNFQNVDASQLVSGVSITGSAAANLLTGGVGNDTIDGAGGADVIAAGAGADTVIYHGTEASIDGGSGSDTLLMAASGGTTAVNLAVAAGADQTTGDVVGVSNFENVDASALSTALAVTGSSSANTIKTGSGNDTIDGGGGADIIAAGAGDDSVVYHGTEASIDGGTGTNTLVMNAATTINLGNIDQSTGDITAVTNFQNVDASALSTAISITGDANANTIIGGSGADTIDGSGGADIISAGAGDDTVSYRGTEISIDGQAGTNTLLLRAAASVNLTNADQTTGDSTAVANFQNVDASMLSTGVSITGSNGINQLTGSSGDDTIDGGGGADTILASAGNDTVIFHGSEATIDGGSGSDTLVLSTAAGITSVNFAVAAGTDQTSGDTVKVFNFENLDASALSSALLVTGSAAANTIMTGSGNDTIDGGGGGDVISAGDGNDTVTYYGTESAIDGGNGTNTLILHAATTVNLANTDQTSGDTTAVANFQNVDASSLAVGVSLTGSAAANTLTGGAGNDTIDGGGGADVIAAGGGDDRVTYHGTEASIDAGSGVDTLVMVASGGTSVVNLTAADQTTGDGTVVANFENLDASALTTAISVIGSTSANVITTGAGDDIINGNGGGDTISAGAGNDIVAYWGSETSLDGGSGTNTLQMRVSGTVNLGAADQTSGDVTTVTNFQNVDASALAGGASITGSSGVNIITGGGGNDVINGAGGADVIAAGGAADTVVYQGTEVSIDGGSDNDTLSLAVLGGITAVDFSVASGTDQTIGDTVKVINFENLNAFVATTALTVTGSGGSNQILTGSGDDVIDGKGGLDSISAQAGNDTVSYYGTESGVDGGSGTNTLIMHAAVTINLANTDQTTGDLTTVTNFQNVDASAVSNGMGISGSSGANTITGGSGDDVIDGVGGADIIAGGAGNDTIFYRAGATSYDGGTGTNTLVLRSAVTVNLANAADQTSGDSTTTVTNFQNIDAGQVSGPVSITGSSGANIITGSVGNDTIDGGGGADVIDAGTGNDTVTYRGTEVSIDGNGGLDKLVLAASGGITAIDLSTTGDQTTGDNVVVSNFESVDAGVMTTAVTVTGSSSANTITTGSGDDIIHGGAGADVILAGAGNDTVDYWGSETTIDGGAGNNTLVVKAISGLSVVDLSAAAGSDITTGDAVSVKNFQNLDSSAVSAVLTVTGSSAANSIVTGSGVDTIDGGGGADTINSGGGDDVVTYHGTEVSINGGAGNDTLVLAANGGITAVNLGASAGTDQTTSDSVTVLNFERVDASATSAGIAITGSSGINFITGGSGADTIDGAGGADTIAAGGGNDTVIYHGSETTVDGGTGVNTLVLQAAATVNLTNADQTTGDLVTVTNFQNVDASALSTGIAITGTSSVNTITGGSGNDVIDGGGGADVIAAGGGDDLVHYYGAESSIDGGAGNNTLNLRAAVTVNLVNTDVTSGDGISVTNFANVNASMLGTGVTVTGSSGANTIVGGAGNDTIDGGGGADIISAGGGDDTVTYRGGESSIDGGAGSDTLTFAVAGSITAVTLAAGDQTVGDSVTVANFESVNASIFTTALTVTGSSSANTITTGSGNDIIDGAGGADAINAGGGNDTVSYYGTETSVDGGTGTNTLILNTSAVLNLANANQLSFGAGTISNFQNVDASAVSSAVSITGSSGVNVITGGGGNDTIDGGGGGDTLAGGAGNDTMSYYGTEVSVDGGTGTNTLIMKAAATVNIGAGDQTAGDSVSVKNFQNVDGSAVSTAMSMTGSSSANTIIGGSGDDTIDGAGGTDVINAGGGNDTVTDRGNETSIDGGAGSDRLVLAAGTSVSSVNFAVSSGADQTTGDSTTIMNFESIDASVLSTSVIVTGSSSANMIITGSGDDAIDGGGGADVVSAGAGNDLVFYYGNETSIDGGAGTNTLVMRGANTVNLGNADQTSGDAANVINFQNIDASALSSGASLTGSSGTNTITGGAGNDVIDGAGGADIISAGAGNDSVTYRGSEASIDGGSGTDTLVLPTSGGITAINFSVAGGTDQTIGDSVGVTNFESVDASALGSALTVTGSSLANTITTGAGNDIIDGGGGADVISAGGGNDTVTYRGSEASIDGGSGTNTLVMSAAASVNLANGDQTSGDSTIVSNFQNVDASALSTAIAITGSSAANTITGGGGNDTIDGGGGADVIAAGAGNDSVAYYGTEASIDGGTGTNTLLLKTAVTVNLANADVTSGDSINAINFQNVDASALSSALTLTGSSSINTIIGGSGDDTIDGAGGADVISAGGGNDVVAYRGSESSMDGGSGSDTLVLAAGGGITAVNFAVSAGSDQTTGDGVTISNFENLNANILSTAVSVTGSSVANAITTGSGNDTIDGGGGADVIAAGAGDDTVSYYGSETSIDGGSGSNTLLLKAAATVNLANTDVTSGDGINVLNFQNVDASAVSSVVTLSGSSSANSMIGGLGADTIDGGGGADIINAGGGNDTVTERGAEASIDGGSGSDMLVLAAGVAIAAINFSVAGGSDQTTGDSVSVTNFESVDASVLSTATTVTGSASVNTITTGSGNDTIDGGGGADVINAGGGNDTVTCHGSESAIDGGSGTDTLLMSAAATVNLGNGDQTSGDGVAVTNFENVDASSLSAALSITGSSAANTITGGSGDDMIDGAGGTDVIAAGAGNDTVSYYGTETSIDGGTGSNTLLLKAAATVNLGNADVTSGDAVNVTNFQNVDASAVSAAVTLSGSSSVNSIIGGSGADTIDGAGGADVINAGGGNDTVTDHGTEASIDGGSGNDTLVLAVGAAITAINFSVTGGSDQTTGDSVSVSNFESIDASVLSTAATVTGSSSVNTIITGSGNDTIDGGGGADVINAGSGNDTVTYRGSESSIDGGTGTDTLLMSVAATVNLGNADQTASDGVAVSNFENVDASALSAALSITGSSGVNAITGGSGNDTIDGAGGADVIRAGGGDDGVTYHGTETTIDGGAGNDTLVLAASGGITAVNLSVAAGSDQTTGDTVSVTNFEHLDASSVSSALTVTGSSSANIITTGSGNETIDGGGGTDTINAGAGDDTVTYHGTETSIDGGSGTNTLVLDAAATVNLGNADQTAGDSTVVSNFQNVDGVAMSSALSITGSSGNNTLAGGSGNDTISGGGGTDHLFGNGGDDIFIIDHTSLAAGSTIDGGSGNNTVNISANSGTISDTELLAALTNIETIDFTATNVNASVSLSASQISQMDGGSANTLTMMVNAGDTVNIADPASHYTTSVAGNTTTYTIYDDAAHTNVIAHLSLVA</sequence>
<dbReference type="Gene3D" id="2.160.20.160">
    <property type="match status" value="6"/>
</dbReference>
<dbReference type="EMBL" id="CP088156">
    <property type="protein sequence ID" value="UFZ08012.1"/>
    <property type="molecule type" value="Genomic_DNA"/>
</dbReference>
<dbReference type="SUPFAM" id="SSF51120">
    <property type="entry name" value="beta-Roll"/>
    <property type="match status" value="60"/>
</dbReference>
<keyword evidence="2" id="KW-0964">Secreted</keyword>
<evidence type="ECO:0000256" key="1">
    <source>
        <dbReference type="ARBA" id="ARBA00004613"/>
    </source>
</evidence>
<dbReference type="Gene3D" id="2.150.10.10">
    <property type="entry name" value="Serralysin-like metalloprotease, C-terminal"/>
    <property type="match status" value="35"/>
</dbReference>
<comment type="subcellular location">
    <subcellularLocation>
        <location evidence="1">Secreted</location>
    </subcellularLocation>
</comment>
<organism evidence="4 5">
    <name type="scientific">Bradyrhizobium ontarionense</name>
    <dbReference type="NCBI Taxonomy" id="2898149"/>
    <lineage>
        <taxon>Bacteria</taxon>
        <taxon>Pseudomonadati</taxon>
        <taxon>Pseudomonadota</taxon>
        <taxon>Alphaproteobacteria</taxon>
        <taxon>Hyphomicrobiales</taxon>
        <taxon>Nitrobacteraceae</taxon>
        <taxon>Bradyrhizobium</taxon>
    </lineage>
</organism>
<dbReference type="Proteomes" id="UP001431010">
    <property type="component" value="Chromosome"/>
</dbReference>
<feature type="compositionally biased region" description="Pro residues" evidence="3">
    <location>
        <begin position="163"/>
        <end position="173"/>
    </location>
</feature>
<evidence type="ECO:0000256" key="2">
    <source>
        <dbReference type="ARBA" id="ARBA00022525"/>
    </source>
</evidence>
<evidence type="ECO:0000313" key="4">
    <source>
        <dbReference type="EMBL" id="UFZ08012.1"/>
    </source>
</evidence>
<reference evidence="4" key="1">
    <citation type="journal article" date="2024" name="Antonie Van Leeuwenhoek">
        <title>Bradyrhizobium ontarionense sp. nov., a novel bacterial symbiont isolated from Aeschynomene indica (Indian jointvetch), harbours photosynthesis, nitrogen fixation and nitrous oxide (N2O) reductase genes.</title>
        <authorList>
            <person name="Bromfield E.S.P."/>
            <person name="Cloutier S."/>
        </authorList>
    </citation>
    <scope>NUCLEOTIDE SEQUENCE</scope>
    <source>
        <strain evidence="4">A19</strain>
    </source>
</reference>
<dbReference type="PRINTS" id="PR00313">
    <property type="entry name" value="CABNDNGRPT"/>
</dbReference>
<keyword evidence="5" id="KW-1185">Reference proteome</keyword>
<feature type="region of interest" description="Disordered" evidence="3">
    <location>
        <begin position="138"/>
        <end position="234"/>
    </location>
</feature>
<name>A0ABY3RLS0_9BRAD</name>
<feature type="compositionally biased region" description="Basic and acidic residues" evidence="3">
    <location>
        <begin position="140"/>
        <end position="159"/>
    </location>
</feature>
<feature type="compositionally biased region" description="Low complexity" evidence="3">
    <location>
        <begin position="201"/>
        <end position="214"/>
    </location>
</feature>
<protein>
    <recommendedName>
        <fullName evidence="6">Calcium-binding protein</fullName>
    </recommendedName>
</protein>
<evidence type="ECO:0008006" key="6">
    <source>
        <dbReference type="Google" id="ProtNLM"/>
    </source>
</evidence>
<dbReference type="PANTHER" id="PTHR38340">
    <property type="entry name" value="S-LAYER PROTEIN"/>
    <property type="match status" value="1"/>
</dbReference>
<dbReference type="RefSeq" id="WP_231327461.1">
    <property type="nucleotide sequence ID" value="NZ_CP088156.1"/>
</dbReference>
<gene>
    <name evidence="4" type="ORF">LQG66_17680</name>
</gene>
<dbReference type="InterPro" id="IPR018511">
    <property type="entry name" value="Hemolysin-typ_Ca-bd_CS"/>
</dbReference>
<dbReference type="InterPro" id="IPR001343">
    <property type="entry name" value="Hemolysn_Ca-bd"/>
</dbReference>
<feature type="region of interest" description="Disordered" evidence="3">
    <location>
        <begin position="1"/>
        <end position="26"/>
    </location>
</feature>
<evidence type="ECO:0000256" key="3">
    <source>
        <dbReference type="SAM" id="MobiDB-lite"/>
    </source>
</evidence>
<dbReference type="PANTHER" id="PTHR38340:SF1">
    <property type="entry name" value="S-LAYER PROTEIN"/>
    <property type="match status" value="1"/>
</dbReference>
<dbReference type="PROSITE" id="PS00330">
    <property type="entry name" value="HEMOLYSIN_CALCIUM"/>
    <property type="match status" value="5"/>
</dbReference>
<evidence type="ECO:0000313" key="5">
    <source>
        <dbReference type="Proteomes" id="UP001431010"/>
    </source>
</evidence>
<dbReference type="Pfam" id="PF00353">
    <property type="entry name" value="HemolysinCabind"/>
    <property type="match status" value="77"/>
</dbReference>
<feature type="compositionally biased region" description="Basic and acidic residues" evidence="3">
    <location>
        <begin position="182"/>
        <end position="200"/>
    </location>
</feature>